<dbReference type="Pfam" id="PF10047">
    <property type="entry name" value="DUF2281"/>
    <property type="match status" value="1"/>
</dbReference>
<sequence>MNIKEINKKIEKMPPDLVSEVMDYIDYLMHKYTVVSKTQKPFDFSWEGGLTEISKKYTSVDLQHKVLEWR</sequence>
<name>A0A3B1BX23_9ZZZZ</name>
<evidence type="ECO:0000259" key="1">
    <source>
        <dbReference type="Pfam" id="PF10047"/>
    </source>
</evidence>
<protein>
    <recommendedName>
        <fullName evidence="1">DUF2281 domain-containing protein</fullName>
    </recommendedName>
</protein>
<dbReference type="EMBL" id="UOGD01000010">
    <property type="protein sequence ID" value="VAX15230.1"/>
    <property type="molecule type" value="Genomic_DNA"/>
</dbReference>
<proteinExistence type="predicted"/>
<accession>A0A3B1BX23</accession>
<organism evidence="2">
    <name type="scientific">hydrothermal vent metagenome</name>
    <dbReference type="NCBI Taxonomy" id="652676"/>
    <lineage>
        <taxon>unclassified sequences</taxon>
        <taxon>metagenomes</taxon>
        <taxon>ecological metagenomes</taxon>
    </lineage>
</organism>
<feature type="domain" description="DUF2281" evidence="1">
    <location>
        <begin position="5"/>
        <end position="65"/>
    </location>
</feature>
<evidence type="ECO:0000313" key="2">
    <source>
        <dbReference type="EMBL" id="VAX15230.1"/>
    </source>
</evidence>
<dbReference type="InterPro" id="IPR018739">
    <property type="entry name" value="DUF2281"/>
</dbReference>
<dbReference type="AlphaFoldDB" id="A0A3B1BX23"/>
<reference evidence="2" key="1">
    <citation type="submission" date="2018-06" db="EMBL/GenBank/DDBJ databases">
        <authorList>
            <person name="Zhirakovskaya E."/>
        </authorList>
    </citation>
    <scope>NUCLEOTIDE SEQUENCE</scope>
</reference>
<gene>
    <name evidence="2" type="ORF">MNBD_IGNAVI01-3166</name>
</gene>